<dbReference type="PANTHER" id="PTHR43117:SF4">
    <property type="entry name" value="OSMOPROTECTANT IMPORT ATP-BINDING PROTEIN OSMV"/>
    <property type="match status" value="1"/>
</dbReference>
<dbReference type="InterPro" id="IPR003439">
    <property type="entry name" value="ABC_transporter-like_ATP-bd"/>
</dbReference>
<keyword evidence="2" id="KW-0813">Transport</keyword>
<dbReference type="AlphaFoldDB" id="A0A7Y2E7M6"/>
<sequence>MLRAEAVSKRFPEGVLALDQVSFEVPQGQTLALVGESGCGKTTLLRMFNRMIEPTEGRVLVGDQNAASLSAIELRRQTGYVQQEGGLLPHWDVARNVLLVPELLSWSRSKQESRVQELLDLVGLPHGQFASRYPHQLSGGQRQRVAFARALAADPKVILLDEPFGALDALTRLDLQKEFQRLKNSLGKTMMMVTHDLEEAFRLADLIAVMQSGRILQLDTPKILETKPKPGYVSDLLNLRGSWNT</sequence>
<evidence type="ECO:0000313" key="6">
    <source>
        <dbReference type="EMBL" id="NNF06693.1"/>
    </source>
</evidence>
<gene>
    <name evidence="6" type="ORF">HKN21_08030</name>
</gene>
<evidence type="ECO:0000256" key="3">
    <source>
        <dbReference type="ARBA" id="ARBA00022741"/>
    </source>
</evidence>
<evidence type="ECO:0000256" key="2">
    <source>
        <dbReference type="ARBA" id="ARBA00022448"/>
    </source>
</evidence>
<dbReference type="InterPro" id="IPR017871">
    <property type="entry name" value="ABC_transporter-like_CS"/>
</dbReference>
<name>A0A7Y2E7M6_UNCEI</name>
<dbReference type="SUPFAM" id="SSF52540">
    <property type="entry name" value="P-loop containing nucleoside triphosphate hydrolases"/>
    <property type="match status" value="1"/>
</dbReference>
<dbReference type="InterPro" id="IPR003593">
    <property type="entry name" value="AAA+_ATPase"/>
</dbReference>
<dbReference type="Gene3D" id="3.40.50.300">
    <property type="entry name" value="P-loop containing nucleotide triphosphate hydrolases"/>
    <property type="match status" value="1"/>
</dbReference>
<dbReference type="InterPro" id="IPR027417">
    <property type="entry name" value="P-loop_NTPase"/>
</dbReference>
<dbReference type="Proteomes" id="UP000547674">
    <property type="component" value="Unassembled WGS sequence"/>
</dbReference>
<feature type="domain" description="ABC transporter" evidence="5">
    <location>
        <begin position="2"/>
        <end position="237"/>
    </location>
</feature>
<dbReference type="FunFam" id="3.40.50.300:FF:000425">
    <property type="entry name" value="Probable ABC transporter, ATP-binding subunit"/>
    <property type="match status" value="1"/>
</dbReference>
<dbReference type="Pfam" id="PF00005">
    <property type="entry name" value="ABC_tran"/>
    <property type="match status" value="1"/>
</dbReference>
<dbReference type="PANTHER" id="PTHR43117">
    <property type="entry name" value="OSMOPROTECTANT IMPORT ATP-BINDING PROTEIN OSMV"/>
    <property type="match status" value="1"/>
</dbReference>
<accession>A0A7Y2E7M6</accession>
<dbReference type="GO" id="GO:0015697">
    <property type="term" value="P:quaternary ammonium group transport"/>
    <property type="evidence" value="ECO:0007669"/>
    <property type="project" value="UniProtKB-ARBA"/>
</dbReference>
<evidence type="ECO:0000313" key="7">
    <source>
        <dbReference type="Proteomes" id="UP000547674"/>
    </source>
</evidence>
<dbReference type="GO" id="GO:0005524">
    <property type="term" value="F:ATP binding"/>
    <property type="evidence" value="ECO:0007669"/>
    <property type="project" value="UniProtKB-KW"/>
</dbReference>
<dbReference type="PROSITE" id="PS50893">
    <property type="entry name" value="ABC_TRANSPORTER_2"/>
    <property type="match status" value="1"/>
</dbReference>
<dbReference type="PROSITE" id="PS00211">
    <property type="entry name" value="ABC_TRANSPORTER_1"/>
    <property type="match status" value="1"/>
</dbReference>
<keyword evidence="4 6" id="KW-0067">ATP-binding</keyword>
<evidence type="ECO:0000256" key="4">
    <source>
        <dbReference type="ARBA" id="ARBA00022840"/>
    </source>
</evidence>
<dbReference type="SMART" id="SM00382">
    <property type="entry name" value="AAA"/>
    <property type="match status" value="1"/>
</dbReference>
<keyword evidence="3" id="KW-0547">Nucleotide-binding</keyword>
<dbReference type="GO" id="GO:0016887">
    <property type="term" value="F:ATP hydrolysis activity"/>
    <property type="evidence" value="ECO:0007669"/>
    <property type="project" value="InterPro"/>
</dbReference>
<organism evidence="6 7">
    <name type="scientific">Eiseniibacteriota bacterium</name>
    <dbReference type="NCBI Taxonomy" id="2212470"/>
    <lineage>
        <taxon>Bacteria</taxon>
        <taxon>Candidatus Eiseniibacteriota</taxon>
    </lineage>
</organism>
<comment type="similarity">
    <text evidence="1">Belongs to the ABC transporter superfamily.</text>
</comment>
<evidence type="ECO:0000259" key="5">
    <source>
        <dbReference type="PROSITE" id="PS50893"/>
    </source>
</evidence>
<dbReference type="EMBL" id="JABDJR010000315">
    <property type="protein sequence ID" value="NNF06693.1"/>
    <property type="molecule type" value="Genomic_DNA"/>
</dbReference>
<proteinExistence type="inferred from homology"/>
<reference evidence="6 7" key="1">
    <citation type="submission" date="2020-03" db="EMBL/GenBank/DDBJ databases">
        <title>Metabolic flexibility allows generalist bacteria to become dominant in a frequently disturbed ecosystem.</title>
        <authorList>
            <person name="Chen Y.-J."/>
            <person name="Leung P.M."/>
            <person name="Bay S.K."/>
            <person name="Hugenholtz P."/>
            <person name="Kessler A.J."/>
            <person name="Shelley G."/>
            <person name="Waite D.W."/>
            <person name="Cook P.L."/>
            <person name="Greening C."/>
        </authorList>
    </citation>
    <scope>NUCLEOTIDE SEQUENCE [LARGE SCALE GENOMIC DNA]</scope>
    <source>
        <strain evidence="6">SS_bin_28</strain>
    </source>
</reference>
<comment type="caution">
    <text evidence="6">The sequence shown here is derived from an EMBL/GenBank/DDBJ whole genome shotgun (WGS) entry which is preliminary data.</text>
</comment>
<evidence type="ECO:0000256" key="1">
    <source>
        <dbReference type="ARBA" id="ARBA00005417"/>
    </source>
</evidence>
<protein>
    <submittedName>
        <fullName evidence="6">ATP-binding cassette domain-containing protein</fullName>
    </submittedName>
</protein>